<keyword evidence="2" id="KW-1185">Reference proteome</keyword>
<accession>A0A7W6ACH0</accession>
<evidence type="ECO:0000313" key="1">
    <source>
        <dbReference type="EMBL" id="MBB3880205.1"/>
    </source>
</evidence>
<proteinExistence type="predicted"/>
<dbReference type="Proteomes" id="UP000538670">
    <property type="component" value="Unassembled WGS sequence"/>
</dbReference>
<reference evidence="1 2" key="1">
    <citation type="submission" date="2020-08" db="EMBL/GenBank/DDBJ databases">
        <title>Genomic Encyclopedia of Type Strains, Phase IV (KMG-IV): sequencing the most valuable type-strain genomes for metagenomic binning, comparative biology and taxonomic classification.</title>
        <authorList>
            <person name="Goeker M."/>
        </authorList>
    </citation>
    <scope>NUCLEOTIDE SEQUENCE [LARGE SCALE GENOMIC DNA]</scope>
    <source>
        <strain evidence="1 2">DSM 19512</strain>
    </source>
</reference>
<dbReference type="AlphaFoldDB" id="A0A7W6ACH0"/>
<evidence type="ECO:0000313" key="2">
    <source>
        <dbReference type="Proteomes" id="UP000538670"/>
    </source>
</evidence>
<comment type="caution">
    <text evidence="1">The sequence shown here is derived from an EMBL/GenBank/DDBJ whole genome shotgun (WGS) entry which is preliminary data.</text>
</comment>
<gene>
    <name evidence="1" type="ORF">GGR48_002648</name>
</gene>
<name>A0A7W6ACH0_9SPHN</name>
<sequence length="44" mass="5267">MLLKLPDQHRHPQLFYAPQKSYDTKRAFKSPSWTTRIDQVPIAR</sequence>
<evidence type="ECO:0008006" key="3">
    <source>
        <dbReference type="Google" id="ProtNLM"/>
    </source>
</evidence>
<dbReference type="EMBL" id="JACIDH010000012">
    <property type="protein sequence ID" value="MBB3880205.1"/>
    <property type="molecule type" value="Genomic_DNA"/>
</dbReference>
<organism evidence="1 2">
    <name type="scientific">Sphingomonas pseudosanguinis</name>
    <dbReference type="NCBI Taxonomy" id="413712"/>
    <lineage>
        <taxon>Bacteria</taxon>
        <taxon>Pseudomonadati</taxon>
        <taxon>Pseudomonadota</taxon>
        <taxon>Alphaproteobacteria</taxon>
        <taxon>Sphingomonadales</taxon>
        <taxon>Sphingomonadaceae</taxon>
        <taxon>Sphingomonas</taxon>
    </lineage>
</organism>
<protein>
    <recommendedName>
        <fullName evidence="3">DUF4113 domain-containing protein</fullName>
    </recommendedName>
</protein>